<keyword evidence="4" id="KW-1185">Reference proteome</keyword>
<dbReference type="Proteomes" id="UP000823786">
    <property type="component" value="Unassembled WGS sequence"/>
</dbReference>
<name>A0ABS4ERB7_9HYPH</name>
<evidence type="ECO:0000313" key="4">
    <source>
        <dbReference type="Proteomes" id="UP000823786"/>
    </source>
</evidence>
<comment type="caution">
    <text evidence="3">The sequence shown here is derived from an EMBL/GenBank/DDBJ whole genome shotgun (WGS) entry which is preliminary data.</text>
</comment>
<reference evidence="3 4" key="1">
    <citation type="submission" date="2021-03" db="EMBL/GenBank/DDBJ databases">
        <title>Genomic Encyclopedia of Type Strains, Phase IV (KMG-IV): sequencing the most valuable type-strain genomes for metagenomic binning, comparative biology and taxonomic classification.</title>
        <authorList>
            <person name="Goeker M."/>
        </authorList>
    </citation>
    <scope>NUCLEOTIDE SEQUENCE [LARGE SCALE GENOMIC DNA]</scope>
    <source>
        <strain evidence="3 4">DSM 26427</strain>
    </source>
</reference>
<evidence type="ECO:0000256" key="1">
    <source>
        <dbReference type="SAM" id="MobiDB-lite"/>
    </source>
</evidence>
<evidence type="ECO:0008006" key="5">
    <source>
        <dbReference type="Google" id="ProtNLM"/>
    </source>
</evidence>
<keyword evidence="2" id="KW-0732">Signal</keyword>
<sequence>MPKRRFMSVFPIEVTQMFSFAKTAAISAIFISASMGVALAGSHGGGDDHHHRDGSRDRSMLGDDDITNDDVQSPTFIVPAYTPVHVSGPRLQTILAELRADDQRVNADRARGLLTASESQQLKAEDGQIRREAMWAADQNNGAIPTLRYIALQNQAQHLQAEIRRMA</sequence>
<feature type="chain" id="PRO_5045088720" description="DUF4168 domain-containing protein" evidence="2">
    <location>
        <begin position="41"/>
        <end position="167"/>
    </location>
</feature>
<proteinExistence type="predicted"/>
<organism evidence="3 4">
    <name type="scientific">Rhizobium herbae</name>
    <dbReference type="NCBI Taxonomy" id="508661"/>
    <lineage>
        <taxon>Bacteria</taxon>
        <taxon>Pseudomonadati</taxon>
        <taxon>Pseudomonadota</taxon>
        <taxon>Alphaproteobacteria</taxon>
        <taxon>Hyphomicrobiales</taxon>
        <taxon>Rhizobiaceae</taxon>
        <taxon>Rhizobium/Agrobacterium group</taxon>
        <taxon>Rhizobium</taxon>
    </lineage>
</organism>
<dbReference type="EMBL" id="JAGGJV010000007">
    <property type="protein sequence ID" value="MBP1860488.1"/>
    <property type="molecule type" value="Genomic_DNA"/>
</dbReference>
<evidence type="ECO:0000313" key="3">
    <source>
        <dbReference type="EMBL" id="MBP1860488.1"/>
    </source>
</evidence>
<evidence type="ECO:0000256" key="2">
    <source>
        <dbReference type="SAM" id="SignalP"/>
    </source>
</evidence>
<protein>
    <recommendedName>
        <fullName evidence="5">DUF4168 domain-containing protein</fullName>
    </recommendedName>
</protein>
<accession>A0ABS4ERB7</accession>
<gene>
    <name evidence="3" type="ORF">J2Z75_004009</name>
</gene>
<feature type="signal peptide" evidence="2">
    <location>
        <begin position="1"/>
        <end position="40"/>
    </location>
</feature>
<feature type="region of interest" description="Disordered" evidence="1">
    <location>
        <begin position="41"/>
        <end position="66"/>
    </location>
</feature>
<feature type="compositionally biased region" description="Basic and acidic residues" evidence="1">
    <location>
        <begin position="45"/>
        <end position="61"/>
    </location>
</feature>
<dbReference type="RefSeq" id="WP_209854484.1">
    <property type="nucleotide sequence ID" value="NZ_JAGGJV010000007.1"/>
</dbReference>